<feature type="region of interest" description="Disordered" evidence="1">
    <location>
        <begin position="1"/>
        <end position="28"/>
    </location>
</feature>
<dbReference type="PANTHER" id="PTHR11567">
    <property type="entry name" value="ACID PHOSPHATASE-RELATED"/>
    <property type="match status" value="1"/>
</dbReference>
<reference evidence="2" key="1">
    <citation type="submission" date="2020-11" db="EMBL/GenBank/DDBJ databases">
        <authorList>
            <person name="Tran Van P."/>
        </authorList>
    </citation>
    <scope>NUCLEOTIDE SEQUENCE</scope>
</reference>
<feature type="compositionally biased region" description="Basic residues" evidence="1">
    <location>
        <begin position="364"/>
        <end position="373"/>
    </location>
</feature>
<sequence>MESDTASAAVRHMESESDTASAAVRHMESDTASIAGSELLVGGENYDSAFETDSEAGSVNWHRHLSAEKEDTDLDRPRAKRPRPAPPPLTFKGSKVVLRAEEDADWRRRGRQQVLGLNAYDRHKLFINTYILTYPVWTIKRKRRRARIKSESKTSSPICRASFARRLGRRLGRHKGDSASFARAFARAFGEEYGWALTPAVTSESRCPMRWNVSGCIRKQAPQQACCATKLFERDASRDRNDFTVLEENHRFVWTAKDEVDSWEAKLAKKYYDKLFHEYGICDLRYHQLGKVAIRWQTEAEVVSGKGQFTCAEKFCKNKETSSLRTWEVNFAYVEKGEKRNTLVKLRLCPECSVKLNYKSQRREVKKKRRMKEKTKGESSSKKPKTEEGPEVEGEKDERQEEAEQEKAREQEDIWNREEEAEPTEQDEFEKFFDDLLIQTQYFEEETPATQRGPPETQPREKVQTELRRRTQLSSALTPAFVASDGERSPTPQP</sequence>
<protein>
    <submittedName>
        <fullName evidence="2">Uncharacterized protein</fullName>
    </submittedName>
</protein>
<proteinExistence type="predicted"/>
<feature type="compositionally biased region" description="Basic and acidic residues" evidence="1">
    <location>
        <begin position="374"/>
        <end position="388"/>
    </location>
</feature>
<dbReference type="Pfam" id="PF09725">
    <property type="entry name" value="Fra10Ac1"/>
    <property type="match status" value="1"/>
</dbReference>
<name>A0A7R8W768_9CRUS</name>
<feature type="compositionally biased region" description="Basic and acidic residues" evidence="1">
    <location>
        <begin position="65"/>
        <end position="77"/>
    </location>
</feature>
<accession>A0A7R8W768</accession>
<feature type="region of interest" description="Disordered" evidence="1">
    <location>
        <begin position="363"/>
        <end position="494"/>
    </location>
</feature>
<dbReference type="AlphaFoldDB" id="A0A7R8W768"/>
<feature type="compositionally biased region" description="Acidic residues" evidence="1">
    <location>
        <begin position="389"/>
        <end position="404"/>
    </location>
</feature>
<evidence type="ECO:0000313" key="2">
    <source>
        <dbReference type="EMBL" id="CAD7223661.1"/>
    </source>
</evidence>
<dbReference type="InterPro" id="IPR019129">
    <property type="entry name" value="Folate-sensitive_fs_Fra10Ac1"/>
</dbReference>
<organism evidence="2">
    <name type="scientific">Cyprideis torosa</name>
    <dbReference type="NCBI Taxonomy" id="163714"/>
    <lineage>
        <taxon>Eukaryota</taxon>
        <taxon>Metazoa</taxon>
        <taxon>Ecdysozoa</taxon>
        <taxon>Arthropoda</taxon>
        <taxon>Crustacea</taxon>
        <taxon>Oligostraca</taxon>
        <taxon>Ostracoda</taxon>
        <taxon>Podocopa</taxon>
        <taxon>Podocopida</taxon>
        <taxon>Cytherocopina</taxon>
        <taxon>Cytheroidea</taxon>
        <taxon>Cytherideidae</taxon>
        <taxon>Cyprideis</taxon>
    </lineage>
</organism>
<feature type="compositionally biased region" description="Basic and acidic residues" evidence="1">
    <location>
        <begin position="458"/>
        <end position="469"/>
    </location>
</feature>
<dbReference type="GO" id="GO:0016791">
    <property type="term" value="F:phosphatase activity"/>
    <property type="evidence" value="ECO:0007669"/>
    <property type="project" value="TreeGrafter"/>
</dbReference>
<gene>
    <name evidence="2" type="ORF">CTOB1V02_LOCUS1641</name>
</gene>
<dbReference type="PANTHER" id="PTHR11567:SF25">
    <property type="entry name" value="PROTEIN FRA10AC1"/>
    <property type="match status" value="1"/>
</dbReference>
<dbReference type="InterPro" id="IPR050645">
    <property type="entry name" value="Histidine_acid_phosphatase"/>
</dbReference>
<feature type="compositionally biased region" description="Acidic residues" evidence="1">
    <location>
        <begin position="419"/>
        <end position="428"/>
    </location>
</feature>
<evidence type="ECO:0000256" key="1">
    <source>
        <dbReference type="SAM" id="MobiDB-lite"/>
    </source>
</evidence>
<feature type="region of interest" description="Disordered" evidence="1">
    <location>
        <begin position="57"/>
        <end position="91"/>
    </location>
</feature>
<dbReference type="EMBL" id="OB660235">
    <property type="protein sequence ID" value="CAD7223661.1"/>
    <property type="molecule type" value="Genomic_DNA"/>
</dbReference>
<dbReference type="OrthoDB" id="197967at2759"/>
<feature type="compositionally biased region" description="Basic and acidic residues" evidence="1">
    <location>
        <begin position="405"/>
        <end position="418"/>
    </location>
</feature>